<keyword evidence="6" id="KW-1185">Reference proteome</keyword>
<comment type="subcellular location">
    <subcellularLocation>
        <location evidence="3">Cytoplasm</location>
    </subcellularLocation>
</comment>
<dbReference type="PANTHER" id="PTHR33867:SF1">
    <property type="entry name" value="RIBOSOME MATURATION FACTOR RIMP"/>
    <property type="match status" value="1"/>
</dbReference>
<dbReference type="InterPro" id="IPR035956">
    <property type="entry name" value="RimP_N_sf"/>
</dbReference>
<organism evidence="5 6">
    <name type="scientific">Entomospira nematocerorum</name>
    <dbReference type="NCBI Taxonomy" id="2719987"/>
    <lineage>
        <taxon>Bacteria</taxon>
        <taxon>Pseudomonadati</taxon>
        <taxon>Spirochaetota</taxon>
        <taxon>Spirochaetia</taxon>
        <taxon>Spirochaetales</taxon>
        <taxon>Spirochaetaceae</taxon>
        <taxon>Entomospira</taxon>
    </lineage>
</organism>
<reference evidence="5" key="1">
    <citation type="submission" date="2020-03" db="EMBL/GenBank/DDBJ databases">
        <title>Spirochaetal bacteria isolated from arthropods constitute a novel genus Entomospira genus novum within the order Spirochaetales.</title>
        <authorList>
            <person name="Grana-Miraglia L."/>
            <person name="Sikutova S."/>
            <person name="Fingerle V."/>
            <person name="Sing A."/>
            <person name="Castillo-Ramirez S."/>
            <person name="Margos G."/>
            <person name="Rudolf I."/>
        </authorList>
    </citation>
    <scope>NUCLEOTIDE SEQUENCE</scope>
    <source>
        <strain evidence="5">BR208</strain>
    </source>
</reference>
<proteinExistence type="inferred from homology"/>
<name>A0A968GGH6_9SPIO</name>
<comment type="similarity">
    <text evidence="3">Belongs to the RimP family.</text>
</comment>
<dbReference type="InterPro" id="IPR028998">
    <property type="entry name" value="RimP_C"/>
</dbReference>
<dbReference type="GO" id="GO:0000028">
    <property type="term" value="P:ribosomal small subunit assembly"/>
    <property type="evidence" value="ECO:0007669"/>
    <property type="project" value="TreeGrafter"/>
</dbReference>
<protein>
    <recommendedName>
        <fullName evidence="3">Ribosome maturation factor RimP</fullName>
    </recommendedName>
</protein>
<dbReference type="HAMAP" id="MF_01077">
    <property type="entry name" value="RimP"/>
    <property type="match status" value="1"/>
</dbReference>
<comment type="function">
    <text evidence="3">Required for maturation of 30S ribosomal subunits.</text>
</comment>
<dbReference type="Gene3D" id="3.30.300.70">
    <property type="entry name" value="RimP-like superfamily, N-terminal"/>
    <property type="match status" value="1"/>
</dbReference>
<evidence type="ECO:0000259" key="4">
    <source>
        <dbReference type="Pfam" id="PF02576"/>
    </source>
</evidence>
<evidence type="ECO:0000313" key="5">
    <source>
        <dbReference type="EMBL" id="NIZ46701.1"/>
    </source>
</evidence>
<evidence type="ECO:0000256" key="1">
    <source>
        <dbReference type="ARBA" id="ARBA00022490"/>
    </source>
</evidence>
<evidence type="ECO:0000256" key="2">
    <source>
        <dbReference type="ARBA" id="ARBA00022517"/>
    </source>
</evidence>
<comment type="caution">
    <text evidence="5">The sequence shown here is derived from an EMBL/GenBank/DDBJ whole genome shotgun (WGS) entry which is preliminary data.</text>
</comment>
<accession>A0A968GGH6</accession>
<evidence type="ECO:0000256" key="3">
    <source>
        <dbReference type="HAMAP-Rule" id="MF_01077"/>
    </source>
</evidence>
<feature type="domain" description="Ribosome maturation factor RimP N-terminal" evidence="4">
    <location>
        <begin position="11"/>
        <end position="82"/>
    </location>
</feature>
<dbReference type="GO" id="GO:0006412">
    <property type="term" value="P:translation"/>
    <property type="evidence" value="ECO:0007669"/>
    <property type="project" value="TreeGrafter"/>
</dbReference>
<dbReference type="CDD" id="cd01734">
    <property type="entry name" value="YlxS_C"/>
    <property type="match status" value="1"/>
</dbReference>
<gene>
    <name evidence="3" type="primary">rimP</name>
    <name evidence="5" type="ORF">HCT46_02005</name>
</gene>
<dbReference type="AlphaFoldDB" id="A0A968GGH6"/>
<dbReference type="InterPro" id="IPR028989">
    <property type="entry name" value="RimP_N"/>
</dbReference>
<dbReference type="SUPFAM" id="SSF75420">
    <property type="entry name" value="YhbC-like, N-terminal domain"/>
    <property type="match status" value="1"/>
</dbReference>
<dbReference type="InterPro" id="IPR003728">
    <property type="entry name" value="Ribosome_maturation_RimP"/>
</dbReference>
<dbReference type="EMBL" id="JAATLK010000001">
    <property type="protein sequence ID" value="NIZ46701.1"/>
    <property type="molecule type" value="Genomic_DNA"/>
</dbReference>
<dbReference type="PANTHER" id="PTHR33867">
    <property type="entry name" value="RIBOSOME MATURATION FACTOR RIMP"/>
    <property type="match status" value="1"/>
</dbReference>
<dbReference type="RefSeq" id="WP_167703154.1">
    <property type="nucleotide sequence ID" value="NZ_CP118168.1"/>
</dbReference>
<dbReference type="GO" id="GO:0005829">
    <property type="term" value="C:cytosol"/>
    <property type="evidence" value="ECO:0007669"/>
    <property type="project" value="TreeGrafter"/>
</dbReference>
<keyword evidence="2 3" id="KW-0690">Ribosome biogenesis</keyword>
<keyword evidence="1 3" id="KW-0963">Cytoplasm</keyword>
<dbReference type="Proteomes" id="UP000752013">
    <property type="component" value="Unassembled WGS sequence"/>
</dbReference>
<dbReference type="Pfam" id="PF02576">
    <property type="entry name" value="RimP_N"/>
    <property type="match status" value="1"/>
</dbReference>
<evidence type="ECO:0000313" key="6">
    <source>
        <dbReference type="Proteomes" id="UP000752013"/>
    </source>
</evidence>
<sequence length="144" mass="15810">MSTSPNLEDIIIQLTEELGYSVVESTIAPAKFGGKKISLFIYKNNGIGLDDCSAVASSLNLQLDVLYPDIDIALNVSTPGIDRQFKSDKEYAIFINHRIHLTNKDGSSLIGTISAVTEDALQLDNKETLYPFKNIARAKLSPDY</sequence>